<protein>
    <submittedName>
        <fullName evidence="1">Uncharacterized protein</fullName>
    </submittedName>
</protein>
<evidence type="ECO:0000313" key="1">
    <source>
        <dbReference type="EMBL" id="RHZ85678.1"/>
    </source>
</evidence>
<dbReference type="EMBL" id="PQFF01000060">
    <property type="protein sequence ID" value="RHZ85678.1"/>
    <property type="molecule type" value="Genomic_DNA"/>
</dbReference>
<dbReference type="Proteomes" id="UP000266861">
    <property type="component" value="Unassembled WGS sequence"/>
</dbReference>
<dbReference type="STRING" id="1348612.A0A397JFV0"/>
<reference evidence="1 2" key="1">
    <citation type="submission" date="2018-08" db="EMBL/GenBank/DDBJ databases">
        <title>Genome and evolution of the arbuscular mycorrhizal fungus Diversispora epigaea (formerly Glomus versiforme) and its bacterial endosymbionts.</title>
        <authorList>
            <person name="Sun X."/>
            <person name="Fei Z."/>
            <person name="Harrison M."/>
        </authorList>
    </citation>
    <scope>NUCLEOTIDE SEQUENCE [LARGE SCALE GENOMIC DNA]</scope>
    <source>
        <strain evidence="1 2">IT104</strain>
    </source>
</reference>
<keyword evidence="2" id="KW-1185">Reference proteome</keyword>
<dbReference type="AlphaFoldDB" id="A0A397JFV0"/>
<evidence type="ECO:0000313" key="2">
    <source>
        <dbReference type="Proteomes" id="UP000266861"/>
    </source>
</evidence>
<name>A0A397JFV0_9GLOM</name>
<sequence>MSARDRNLNIYAATVPDRMHHLDLDLFKYQIEFTMELLKKKKLLNKVNEKIADIPRHLQLKVFKKGIQLSRLTASEYRDMMKIMVFVVDNLQIEDLSEVYVKWNEMYLLSRSEKFKESDLENFQKAINDWADLFIELFQNILNSHLKFLKLHSWICHIVDTIREYGAINGYTTETYESLHKTYVKIPYRLSNTSGNFLSRSSVTLKNGAILRTKNDFHHRPWFSNIAVNMNEEELSEYLSDKGICYAQTLLITEIRLPNKSPMHLALVQWYDFIEETPFVYGCPLLRLVEVYNFIEIEAIEDTIHVVPRFDKNNEYFVS</sequence>
<proteinExistence type="predicted"/>
<accession>A0A397JFV0</accession>
<dbReference type="OrthoDB" id="2388998at2759"/>
<comment type="caution">
    <text evidence="1">The sequence shown here is derived from an EMBL/GenBank/DDBJ whole genome shotgun (WGS) entry which is preliminary data.</text>
</comment>
<organism evidence="1 2">
    <name type="scientific">Diversispora epigaea</name>
    <dbReference type="NCBI Taxonomy" id="1348612"/>
    <lineage>
        <taxon>Eukaryota</taxon>
        <taxon>Fungi</taxon>
        <taxon>Fungi incertae sedis</taxon>
        <taxon>Mucoromycota</taxon>
        <taxon>Glomeromycotina</taxon>
        <taxon>Glomeromycetes</taxon>
        <taxon>Diversisporales</taxon>
        <taxon>Diversisporaceae</taxon>
        <taxon>Diversispora</taxon>
    </lineage>
</organism>
<gene>
    <name evidence="1" type="ORF">Glove_63g108</name>
</gene>